<sequence length="91" mass="10730">MYDYSFYLDPINYLEFDEYDYENKFNFSCTKNGQVPKLKPELQFKEDDPNLSNVCKSYNVNEIVLLRDDDGSPEKSSYKDICLCINVCNIL</sequence>
<protein>
    <submittedName>
        <fullName evidence="1">Uncharacterized protein</fullName>
    </submittedName>
</protein>
<name>A0A3G5AE26_9VIRU</name>
<gene>
    <name evidence="1" type="ORF">Satyrvirus18_12</name>
</gene>
<proteinExistence type="predicted"/>
<accession>A0A3G5AE26</accession>
<reference evidence="1" key="1">
    <citation type="submission" date="2018-10" db="EMBL/GenBank/DDBJ databases">
        <title>Hidden diversity of soil giant viruses.</title>
        <authorList>
            <person name="Schulz F."/>
            <person name="Alteio L."/>
            <person name="Goudeau D."/>
            <person name="Ryan E.M."/>
            <person name="Malmstrom R.R."/>
            <person name="Blanchard J."/>
            <person name="Woyke T."/>
        </authorList>
    </citation>
    <scope>NUCLEOTIDE SEQUENCE</scope>
    <source>
        <strain evidence="1">SAV1</strain>
    </source>
</reference>
<evidence type="ECO:0000313" key="1">
    <source>
        <dbReference type="EMBL" id="AYV85475.1"/>
    </source>
</evidence>
<dbReference type="EMBL" id="MK072454">
    <property type="protein sequence ID" value="AYV85475.1"/>
    <property type="molecule type" value="Genomic_DNA"/>
</dbReference>
<organism evidence="1">
    <name type="scientific">Satyrvirus sp</name>
    <dbReference type="NCBI Taxonomy" id="2487771"/>
    <lineage>
        <taxon>Viruses</taxon>
        <taxon>Varidnaviria</taxon>
        <taxon>Bamfordvirae</taxon>
        <taxon>Nucleocytoviricota</taxon>
        <taxon>Megaviricetes</taxon>
        <taxon>Imitervirales</taxon>
        <taxon>Mimiviridae</taxon>
        <taxon>Megamimivirinae</taxon>
    </lineage>
</organism>